<geneLocation type="plasmid" evidence="6 7">
    <name>pXAUT01</name>
</geneLocation>
<keyword evidence="7" id="KW-1185">Reference proteome</keyword>
<keyword evidence="3" id="KW-0547">Nucleotide-binding</keyword>
<accession>A7IQG4</accession>
<dbReference type="InterPro" id="IPR003593">
    <property type="entry name" value="AAA+_ATPase"/>
</dbReference>
<dbReference type="Proteomes" id="UP000002417">
    <property type="component" value="Plasmid pXAUT01"/>
</dbReference>
<dbReference type="InterPro" id="IPR017871">
    <property type="entry name" value="ABC_transporter-like_CS"/>
</dbReference>
<dbReference type="CDD" id="cd03293">
    <property type="entry name" value="ABC_NrtD_SsuB_transporters"/>
    <property type="match status" value="1"/>
</dbReference>
<name>A7IQG4_XANP2</name>
<dbReference type="OrthoDB" id="9807242at2"/>
<dbReference type="PROSITE" id="PS50893">
    <property type="entry name" value="ABC_TRANSPORTER_2"/>
    <property type="match status" value="1"/>
</dbReference>
<dbReference type="Pfam" id="PF00005">
    <property type="entry name" value="ABC_tran"/>
    <property type="match status" value="1"/>
</dbReference>
<evidence type="ECO:0000256" key="1">
    <source>
        <dbReference type="ARBA" id="ARBA00005417"/>
    </source>
</evidence>
<keyword evidence="6" id="KW-0614">Plasmid</keyword>
<evidence type="ECO:0000259" key="5">
    <source>
        <dbReference type="PROSITE" id="PS50893"/>
    </source>
</evidence>
<reference evidence="6 7" key="1">
    <citation type="submission" date="2007-07" db="EMBL/GenBank/DDBJ databases">
        <title>Complete sequence of plasmid pXAUT01 of Xanthobacter autotrophicus Py2.</title>
        <authorList>
            <consortium name="US DOE Joint Genome Institute"/>
            <person name="Copeland A."/>
            <person name="Lucas S."/>
            <person name="Lapidus A."/>
            <person name="Barry K."/>
            <person name="Glavina del Rio T."/>
            <person name="Hammon N."/>
            <person name="Israni S."/>
            <person name="Dalin E."/>
            <person name="Tice H."/>
            <person name="Pitluck S."/>
            <person name="Sims D."/>
            <person name="Brettin T."/>
            <person name="Bruce D."/>
            <person name="Detter J.C."/>
            <person name="Han C."/>
            <person name="Tapia R."/>
            <person name="Brainard J."/>
            <person name="Schmutz J."/>
            <person name="Larimer F."/>
            <person name="Land M."/>
            <person name="Hauser L."/>
            <person name="Kyrpides N."/>
            <person name="Kim E."/>
            <person name="Ensigns S.A."/>
            <person name="Richardson P."/>
        </authorList>
    </citation>
    <scope>NUCLEOTIDE SEQUENCE [LARGE SCALE GENOMIC DNA]</scope>
    <source>
        <strain evidence="7">ATCC BAA-1158 / Py2</strain>
        <plasmid evidence="7">Plasmid pXAUT01</plasmid>
    </source>
</reference>
<dbReference type="InterPro" id="IPR003439">
    <property type="entry name" value="ABC_transporter-like_ATP-bd"/>
</dbReference>
<dbReference type="GO" id="GO:0016887">
    <property type="term" value="F:ATP hydrolysis activity"/>
    <property type="evidence" value="ECO:0007669"/>
    <property type="project" value="InterPro"/>
</dbReference>
<dbReference type="SMART" id="SM00382">
    <property type="entry name" value="AAA"/>
    <property type="match status" value="1"/>
</dbReference>
<dbReference type="PANTHER" id="PTHR42788:SF13">
    <property type="entry name" value="ALIPHATIC SULFONATES IMPORT ATP-BINDING PROTEIN SSUB"/>
    <property type="match status" value="1"/>
</dbReference>
<feature type="domain" description="ABC transporter" evidence="5">
    <location>
        <begin position="4"/>
        <end position="236"/>
    </location>
</feature>
<dbReference type="Gene3D" id="3.40.50.300">
    <property type="entry name" value="P-loop containing nucleotide triphosphate hydrolases"/>
    <property type="match status" value="1"/>
</dbReference>
<evidence type="ECO:0000256" key="2">
    <source>
        <dbReference type="ARBA" id="ARBA00022448"/>
    </source>
</evidence>
<gene>
    <name evidence="6" type="ordered locus">Xaut_5062</name>
</gene>
<dbReference type="PhylomeDB" id="A7IQG4"/>
<evidence type="ECO:0000313" key="6">
    <source>
        <dbReference type="EMBL" id="ABS70260.1"/>
    </source>
</evidence>
<evidence type="ECO:0000313" key="7">
    <source>
        <dbReference type="Proteomes" id="UP000002417"/>
    </source>
</evidence>
<organism evidence="6 7">
    <name type="scientific">Xanthobacter autotrophicus (strain ATCC BAA-1158 / Py2)</name>
    <dbReference type="NCBI Taxonomy" id="78245"/>
    <lineage>
        <taxon>Bacteria</taxon>
        <taxon>Pseudomonadati</taxon>
        <taxon>Pseudomonadota</taxon>
        <taxon>Alphaproteobacteria</taxon>
        <taxon>Hyphomicrobiales</taxon>
        <taxon>Xanthobacteraceae</taxon>
        <taxon>Xanthobacter</taxon>
    </lineage>
</organism>
<dbReference type="InterPro" id="IPR027417">
    <property type="entry name" value="P-loop_NTPase"/>
</dbReference>
<dbReference type="InterPro" id="IPR050166">
    <property type="entry name" value="ABC_transporter_ATP-bind"/>
</dbReference>
<comment type="similarity">
    <text evidence="1">Belongs to the ABC transporter superfamily.</text>
</comment>
<dbReference type="HOGENOM" id="CLU_000604_1_22_5"/>
<dbReference type="PANTHER" id="PTHR42788">
    <property type="entry name" value="TAURINE IMPORT ATP-BINDING PROTEIN-RELATED"/>
    <property type="match status" value="1"/>
</dbReference>
<evidence type="ECO:0000256" key="4">
    <source>
        <dbReference type="ARBA" id="ARBA00022840"/>
    </source>
</evidence>
<proteinExistence type="inferred from homology"/>
<keyword evidence="4" id="KW-0067">ATP-binding</keyword>
<keyword evidence="2" id="KW-0813">Transport</keyword>
<protein>
    <submittedName>
        <fullName evidence="6">ABC transporter related</fullName>
    </submittedName>
</protein>
<dbReference type="eggNOG" id="COG1116">
    <property type="taxonomic scope" value="Bacteria"/>
</dbReference>
<dbReference type="PROSITE" id="PS00211">
    <property type="entry name" value="ABC_TRANSPORTER_1"/>
    <property type="match status" value="1"/>
</dbReference>
<dbReference type="SUPFAM" id="SSF52540">
    <property type="entry name" value="P-loop containing nucleoside triphosphate hydrolases"/>
    <property type="match status" value="1"/>
</dbReference>
<evidence type="ECO:0000256" key="3">
    <source>
        <dbReference type="ARBA" id="ARBA00022741"/>
    </source>
</evidence>
<sequence length="246" mass="27296">MSKLEYENVSKQFLTTRGKSVVALKDFNLTVEAGEFVCLLGKSGCGKTTVLRMTAGLDSSTSGLITLNGKGITDPDPKVGIVFQEDRLFPWRTIQRNVEFGLELAGVNRQGRTEKALHYLDLVGLSGFANSHPHELSGGMKQRASIARALVNEPEILLMDEPFGALDAQTRQQMQEELMRICANEQRTVMFVTHSVDEAVFLGDKVVVLTPSPGRIAEIVEIDAPRPRDRTAPEVIQYVRRIMAYF</sequence>
<dbReference type="GO" id="GO:0005524">
    <property type="term" value="F:ATP binding"/>
    <property type="evidence" value="ECO:0007669"/>
    <property type="project" value="UniProtKB-KW"/>
</dbReference>
<dbReference type="AlphaFoldDB" id="A7IQG4"/>
<dbReference type="KEGG" id="xau:Xaut_5062"/>
<dbReference type="EMBL" id="CP000782">
    <property type="protein sequence ID" value="ABS70260.1"/>
    <property type="molecule type" value="Genomic_DNA"/>
</dbReference>